<feature type="compositionally biased region" description="Low complexity" evidence="1">
    <location>
        <begin position="64"/>
        <end position="91"/>
    </location>
</feature>
<dbReference type="Proteomes" id="UP000011083">
    <property type="component" value="Unassembled WGS sequence"/>
</dbReference>
<feature type="compositionally biased region" description="Basic and acidic residues" evidence="1">
    <location>
        <begin position="122"/>
        <end position="134"/>
    </location>
</feature>
<dbReference type="KEGG" id="acan:ACA1_379190"/>
<organism evidence="2 3">
    <name type="scientific">Acanthamoeba castellanii (strain ATCC 30010 / Neff)</name>
    <dbReference type="NCBI Taxonomy" id="1257118"/>
    <lineage>
        <taxon>Eukaryota</taxon>
        <taxon>Amoebozoa</taxon>
        <taxon>Discosea</taxon>
        <taxon>Longamoebia</taxon>
        <taxon>Centramoebida</taxon>
        <taxon>Acanthamoebidae</taxon>
        <taxon>Acanthamoeba</taxon>
    </lineage>
</organism>
<sequence>MLADSHTADHAYEDATSSSSTRTTARDPYERISTADRLRTSSGSASSPSPSSSSSSPHVPPTFPRSSSSSSPPAADVAAPTTGPTTIGGEAAKPMSWKTKLFIVAVMLAQIWDIRRTGNKIKEAKQKEDDERRSKFSPSPTAAANKHDSAAAVVAEPEASAPPAKAAASTPSTPASSTVRKANSLELWVSRQKKLNRSRLIQRKLERGLNKHERDAVLKLCIQSMIEAQQAREILSADQQNFVDIDNEAEQGVVGTDRREVSVRKVLAERLGAEVQIRDYVVMKTTLRTNTSDTNEWIQESRQLLQSRADPSRRVQMDIRTRIVEMKDAPSTMDAEEGLILVNNGRDLMQELVQLVARPPDHESDSRIATYIEKVDMSFGPSMCLEFEFDHVRIS</sequence>
<feature type="compositionally biased region" description="Basic and acidic residues" evidence="1">
    <location>
        <begin position="1"/>
        <end position="13"/>
    </location>
</feature>
<proteinExistence type="predicted"/>
<evidence type="ECO:0000313" key="3">
    <source>
        <dbReference type="Proteomes" id="UP000011083"/>
    </source>
</evidence>
<feature type="region of interest" description="Disordered" evidence="1">
    <location>
        <begin position="122"/>
        <end position="180"/>
    </location>
</feature>
<evidence type="ECO:0000256" key="1">
    <source>
        <dbReference type="SAM" id="MobiDB-lite"/>
    </source>
</evidence>
<name>L8GT06_ACACF</name>
<accession>L8GT06</accession>
<dbReference type="RefSeq" id="XP_004337751.1">
    <property type="nucleotide sequence ID" value="XM_004337703.1"/>
</dbReference>
<feature type="compositionally biased region" description="Basic and acidic residues" evidence="1">
    <location>
        <begin position="24"/>
        <end position="39"/>
    </location>
</feature>
<keyword evidence="3" id="KW-1185">Reference proteome</keyword>
<dbReference type="VEuPathDB" id="AmoebaDB:ACA1_379190"/>
<dbReference type="AlphaFoldDB" id="L8GT06"/>
<feature type="compositionally biased region" description="Low complexity" evidence="1">
    <location>
        <begin position="41"/>
        <end position="57"/>
    </location>
</feature>
<dbReference type="EMBL" id="KB008025">
    <property type="protein sequence ID" value="ELR15738.1"/>
    <property type="molecule type" value="Genomic_DNA"/>
</dbReference>
<reference evidence="2 3" key="1">
    <citation type="journal article" date="2013" name="Genome Biol.">
        <title>Genome of Acanthamoeba castellanii highlights extensive lateral gene transfer and early evolution of tyrosine kinase signaling.</title>
        <authorList>
            <person name="Clarke M."/>
            <person name="Lohan A.J."/>
            <person name="Liu B."/>
            <person name="Lagkouvardos I."/>
            <person name="Roy S."/>
            <person name="Zafar N."/>
            <person name="Bertelli C."/>
            <person name="Schilde C."/>
            <person name="Kianianmomeni A."/>
            <person name="Burglin T.R."/>
            <person name="Frech C."/>
            <person name="Turcotte B."/>
            <person name="Kopec K.O."/>
            <person name="Synnott J.M."/>
            <person name="Choo C."/>
            <person name="Paponov I."/>
            <person name="Finkler A."/>
            <person name="Soon Heng Tan C."/>
            <person name="Hutchins A.P."/>
            <person name="Weinmeier T."/>
            <person name="Rattei T."/>
            <person name="Chu J.S."/>
            <person name="Gimenez G."/>
            <person name="Irimia M."/>
            <person name="Rigden D.J."/>
            <person name="Fitzpatrick D.A."/>
            <person name="Lorenzo-Morales J."/>
            <person name="Bateman A."/>
            <person name="Chiu C.H."/>
            <person name="Tang P."/>
            <person name="Hegemann P."/>
            <person name="Fromm H."/>
            <person name="Raoult D."/>
            <person name="Greub G."/>
            <person name="Miranda-Saavedra D."/>
            <person name="Chen N."/>
            <person name="Nash P."/>
            <person name="Ginger M.L."/>
            <person name="Horn M."/>
            <person name="Schaap P."/>
            <person name="Caler L."/>
            <person name="Loftus B."/>
        </authorList>
    </citation>
    <scope>NUCLEOTIDE SEQUENCE [LARGE SCALE GENOMIC DNA]</scope>
    <source>
        <strain evidence="2 3">Neff</strain>
    </source>
</reference>
<feature type="region of interest" description="Disordered" evidence="1">
    <location>
        <begin position="1"/>
        <end position="91"/>
    </location>
</feature>
<dbReference type="GeneID" id="14916411"/>
<protein>
    <submittedName>
        <fullName evidence="2">Uncharacterized protein</fullName>
    </submittedName>
</protein>
<evidence type="ECO:0000313" key="2">
    <source>
        <dbReference type="EMBL" id="ELR15738.1"/>
    </source>
</evidence>
<gene>
    <name evidence="2" type="ORF">ACA1_379190</name>
</gene>
<feature type="compositionally biased region" description="Low complexity" evidence="1">
    <location>
        <begin position="150"/>
        <end position="179"/>
    </location>
</feature>